<dbReference type="EMBL" id="JBBKZS010000007">
    <property type="protein sequence ID" value="MEJ8856360.1"/>
    <property type="molecule type" value="Genomic_DNA"/>
</dbReference>
<accession>A0ABU8X996</accession>
<evidence type="ECO:0000313" key="2">
    <source>
        <dbReference type="EMBL" id="MEJ8856360.1"/>
    </source>
</evidence>
<protein>
    <submittedName>
        <fullName evidence="2">Uncharacterized protein</fullName>
    </submittedName>
</protein>
<gene>
    <name evidence="2" type="ORF">WKW79_17400</name>
</gene>
<proteinExistence type="predicted"/>
<evidence type="ECO:0000256" key="1">
    <source>
        <dbReference type="SAM" id="MobiDB-lite"/>
    </source>
</evidence>
<feature type="compositionally biased region" description="Low complexity" evidence="1">
    <location>
        <begin position="174"/>
        <end position="192"/>
    </location>
</feature>
<evidence type="ECO:0000313" key="3">
    <source>
        <dbReference type="Proteomes" id="UP001367030"/>
    </source>
</evidence>
<comment type="caution">
    <text evidence="2">The sequence shown here is derived from an EMBL/GenBank/DDBJ whole genome shotgun (WGS) entry which is preliminary data.</text>
</comment>
<feature type="region of interest" description="Disordered" evidence="1">
    <location>
        <begin position="103"/>
        <end position="150"/>
    </location>
</feature>
<name>A0ABU8X996_9BURK</name>
<keyword evidence="3" id="KW-1185">Reference proteome</keyword>
<feature type="compositionally biased region" description="Low complexity" evidence="1">
    <location>
        <begin position="103"/>
        <end position="118"/>
    </location>
</feature>
<reference evidence="2 3" key="1">
    <citation type="submission" date="2024-03" db="EMBL/GenBank/DDBJ databases">
        <title>Novel species of the genus Variovorax.</title>
        <authorList>
            <person name="Liu Q."/>
            <person name="Xin Y.-H."/>
        </authorList>
    </citation>
    <scope>NUCLEOTIDE SEQUENCE [LARGE SCALE GENOMIC DNA]</scope>
    <source>
        <strain evidence="2 3">KACC 18901</strain>
    </source>
</reference>
<dbReference type="RefSeq" id="WP_340336440.1">
    <property type="nucleotide sequence ID" value="NZ_JBBKZS010000007.1"/>
</dbReference>
<sequence>MTTRKQVRDQIIGATMAAGIDPTVYGVARAKMMVKAVQRGIDCADTIATIVRARDSADPASQEIANRLMANKEFVKAMAVAVEGILADVKKLAAAQPTAATAAAANADPDQTNPNAAPVDQEQHGADYPESPSANHVDDPKRGSGMPGADAAITGTFATYLADNAAPDIERRAAQSADAEAAANRRTAVASANTPEDKTRAAFGLPPRPDAPSSLDAFYEESEPARKDRPYDR</sequence>
<dbReference type="Proteomes" id="UP001367030">
    <property type="component" value="Unassembled WGS sequence"/>
</dbReference>
<feature type="compositionally biased region" description="Basic and acidic residues" evidence="1">
    <location>
        <begin position="223"/>
        <end position="233"/>
    </location>
</feature>
<feature type="region of interest" description="Disordered" evidence="1">
    <location>
        <begin position="171"/>
        <end position="233"/>
    </location>
</feature>
<organism evidence="2 3">
    <name type="scientific">Variovorax robiniae</name>
    <dbReference type="NCBI Taxonomy" id="1836199"/>
    <lineage>
        <taxon>Bacteria</taxon>
        <taxon>Pseudomonadati</taxon>
        <taxon>Pseudomonadota</taxon>
        <taxon>Betaproteobacteria</taxon>
        <taxon>Burkholderiales</taxon>
        <taxon>Comamonadaceae</taxon>
        <taxon>Variovorax</taxon>
    </lineage>
</organism>